<dbReference type="EMBL" id="QOIL01000004">
    <property type="protein sequence ID" value="RCG31735.1"/>
    <property type="molecule type" value="Genomic_DNA"/>
</dbReference>
<dbReference type="Pfam" id="PF11209">
    <property type="entry name" value="LmeA"/>
    <property type="match status" value="1"/>
</dbReference>
<organism evidence="1 2">
    <name type="scientific">Sphaerisporangium album</name>
    <dbReference type="NCBI Taxonomy" id="509200"/>
    <lineage>
        <taxon>Bacteria</taxon>
        <taxon>Bacillati</taxon>
        <taxon>Actinomycetota</taxon>
        <taxon>Actinomycetes</taxon>
        <taxon>Streptosporangiales</taxon>
        <taxon>Streptosporangiaceae</taxon>
        <taxon>Sphaerisporangium</taxon>
    </lineage>
</organism>
<protein>
    <submittedName>
        <fullName evidence="1">DUF2993 domain-containing protein</fullName>
    </submittedName>
</protein>
<comment type="caution">
    <text evidence="1">The sequence shown here is derived from an EMBL/GenBank/DDBJ whole genome shotgun (WGS) entry which is preliminary data.</text>
</comment>
<dbReference type="AlphaFoldDB" id="A0A367FQ50"/>
<dbReference type="Proteomes" id="UP000253094">
    <property type="component" value="Unassembled WGS sequence"/>
</dbReference>
<evidence type="ECO:0000313" key="2">
    <source>
        <dbReference type="Proteomes" id="UP000253094"/>
    </source>
</evidence>
<keyword evidence="2" id="KW-1185">Reference proteome</keyword>
<proteinExistence type="predicted"/>
<evidence type="ECO:0000313" key="1">
    <source>
        <dbReference type="EMBL" id="RCG31735.1"/>
    </source>
</evidence>
<gene>
    <name evidence="1" type="ORF">DQ384_09350</name>
</gene>
<dbReference type="OrthoDB" id="3215846at2"/>
<dbReference type="InterPro" id="IPR021373">
    <property type="entry name" value="DUF2993"/>
</dbReference>
<accession>A0A367FQ50</accession>
<dbReference type="RefSeq" id="WP_114028304.1">
    <property type="nucleotide sequence ID" value="NZ_QOIL01000004.1"/>
</dbReference>
<name>A0A367FQ50_9ACTN</name>
<sequence length="225" mass="23875">MRKLIVFLVLLGILLAVLDRVAVAGVEKEVARQIAARYDLSSPPTVKVEGIPFLTQAVSGRYEEIRVHIGEMTTSDGAKLSRIDAVLHGVNAPLMDLIQNSATADVRADKVTGTIVISRETLDARAPRGLKLHGNGDNSLTVTGNLTVAGLSVPVSARMKIQIVPGGVRLTPSDVNGVRVPDAAKTLGFTVPIKDLPLNLRIQSVRTTSEGLVVQGLGRDVPLRA</sequence>
<reference evidence="1 2" key="1">
    <citation type="submission" date="2018-06" db="EMBL/GenBank/DDBJ databases">
        <title>Sphaerisporangium craniellae sp. nov., isolated from a marine sponge in the South China Sea.</title>
        <authorList>
            <person name="Li L."/>
        </authorList>
    </citation>
    <scope>NUCLEOTIDE SEQUENCE [LARGE SCALE GENOMIC DNA]</scope>
    <source>
        <strain evidence="1 2">CCTCC AA 208026</strain>
    </source>
</reference>